<keyword evidence="1 6" id="KW-0808">Transferase</keyword>
<feature type="active site" description="Proton acceptor" evidence="3">
    <location>
        <position position="134"/>
    </location>
</feature>
<feature type="binding site" evidence="4">
    <location>
        <position position="143"/>
    </location>
    <ligand>
        <name>acetyl-CoA</name>
        <dbReference type="ChEBI" id="CHEBI:57288"/>
    </ligand>
</feature>
<evidence type="ECO:0000256" key="4">
    <source>
        <dbReference type="PIRSR" id="PIRSR620019-2"/>
    </source>
</evidence>
<evidence type="ECO:0000313" key="7">
    <source>
        <dbReference type="Proteomes" id="UP000294802"/>
    </source>
</evidence>
<evidence type="ECO:0000256" key="1">
    <source>
        <dbReference type="ARBA" id="ARBA00022679"/>
    </source>
</evidence>
<accession>A0A4R6BVK5</accession>
<organism evidence="6 7">
    <name type="scientific">Macrococcus lamae</name>
    <dbReference type="NCBI Taxonomy" id="198484"/>
    <lineage>
        <taxon>Bacteria</taxon>
        <taxon>Bacillati</taxon>
        <taxon>Bacillota</taxon>
        <taxon>Bacilli</taxon>
        <taxon>Bacillales</taxon>
        <taxon>Staphylococcaceae</taxon>
        <taxon>Macrococcus</taxon>
    </lineage>
</organism>
<dbReference type="InterPro" id="IPR001451">
    <property type="entry name" value="Hexapep"/>
</dbReference>
<dbReference type="InterPro" id="IPR018357">
    <property type="entry name" value="Hexapep_transf_CS"/>
</dbReference>
<protein>
    <submittedName>
        <fullName evidence="6">Acetyltransferase</fullName>
    </submittedName>
</protein>
<dbReference type="EMBL" id="SCWB01000004">
    <property type="protein sequence ID" value="TDM12391.1"/>
    <property type="molecule type" value="Genomic_DNA"/>
</dbReference>
<name>A0A4R6BVK5_9STAP</name>
<dbReference type="Gene3D" id="2.160.10.10">
    <property type="entry name" value="Hexapeptide repeat proteins"/>
    <property type="match status" value="1"/>
</dbReference>
<dbReference type="PANTHER" id="PTHR43300">
    <property type="entry name" value="ACETYLTRANSFERASE"/>
    <property type="match status" value="1"/>
</dbReference>
<sequence length="211" mass="22225">MEKLIIIGDSGHAKVITDIAESSGFNIVAVLDDKFKDREERSVIYGPIKYVHDVIAETEGHLIIAIGNNEVRRNIIEHYDLSDDLFTTLISPAAHVSQTAKIGAGTVVMPGAIVNADAIIGKQAIINSGAIVEHDNQLGDFCHLSPNATATGGVVIGEGVHIGAGAVINPLVRIGKWSIIGSGAVVISNIESYATATGVPARIIKLRGHRL</sequence>
<dbReference type="Gene3D" id="3.40.50.20">
    <property type="match status" value="1"/>
</dbReference>
<evidence type="ECO:0000313" key="6">
    <source>
        <dbReference type="EMBL" id="TDM12391.1"/>
    </source>
</evidence>
<feature type="domain" description="PglD N-terminal" evidence="5">
    <location>
        <begin position="3"/>
        <end position="77"/>
    </location>
</feature>
<dbReference type="InterPro" id="IPR020019">
    <property type="entry name" value="AcTrfase_PglD-like"/>
</dbReference>
<dbReference type="Pfam" id="PF00132">
    <property type="entry name" value="Hexapep"/>
    <property type="match status" value="1"/>
</dbReference>
<evidence type="ECO:0000256" key="3">
    <source>
        <dbReference type="PIRSR" id="PIRSR620019-1"/>
    </source>
</evidence>
<keyword evidence="7" id="KW-1185">Reference proteome</keyword>
<dbReference type="PANTHER" id="PTHR43300:SF7">
    <property type="entry name" value="UDP-N-ACETYLBACILLOSAMINE N-ACETYLTRANSFERASE"/>
    <property type="match status" value="1"/>
</dbReference>
<dbReference type="SUPFAM" id="SSF51161">
    <property type="entry name" value="Trimeric LpxA-like enzymes"/>
    <property type="match status" value="1"/>
</dbReference>
<dbReference type="OrthoDB" id="9794407at2"/>
<dbReference type="AlphaFoldDB" id="A0A4R6BVK5"/>
<proteinExistence type="predicted"/>
<dbReference type="NCBIfam" id="TIGR03570">
    <property type="entry name" value="NeuD_NnaD"/>
    <property type="match status" value="1"/>
</dbReference>
<dbReference type="GO" id="GO:0016740">
    <property type="term" value="F:transferase activity"/>
    <property type="evidence" value="ECO:0007669"/>
    <property type="project" value="UniProtKB-KW"/>
</dbReference>
<dbReference type="Pfam" id="PF17836">
    <property type="entry name" value="PglD_N"/>
    <property type="match status" value="1"/>
</dbReference>
<gene>
    <name evidence="6" type="ORF">ERX29_03440</name>
</gene>
<dbReference type="InterPro" id="IPR050179">
    <property type="entry name" value="Trans_hexapeptide_repeat"/>
</dbReference>
<feature type="site" description="Increases basicity of active site His" evidence="3">
    <location>
        <position position="135"/>
    </location>
</feature>
<evidence type="ECO:0000256" key="2">
    <source>
        <dbReference type="ARBA" id="ARBA00022737"/>
    </source>
</evidence>
<dbReference type="InterPro" id="IPR041561">
    <property type="entry name" value="PglD_N"/>
</dbReference>
<reference evidence="6 7" key="1">
    <citation type="submission" date="2019-01" db="EMBL/GenBank/DDBJ databases">
        <title>Draft genome sequences of the type strains of six Macrococcus species.</title>
        <authorList>
            <person name="Mazhar S."/>
            <person name="Altermann E."/>
            <person name="Hill C."/>
            <person name="Mcauliffe O."/>
        </authorList>
    </citation>
    <scope>NUCLEOTIDE SEQUENCE [LARGE SCALE GENOMIC DNA]</scope>
    <source>
        <strain evidence="6 7">CCM4815</strain>
    </source>
</reference>
<keyword evidence="2" id="KW-0677">Repeat</keyword>
<dbReference type="InterPro" id="IPR011004">
    <property type="entry name" value="Trimer_LpxA-like_sf"/>
</dbReference>
<dbReference type="CDD" id="cd03360">
    <property type="entry name" value="LbH_AT_putative"/>
    <property type="match status" value="1"/>
</dbReference>
<comment type="caution">
    <text evidence="6">The sequence shown here is derived from an EMBL/GenBank/DDBJ whole genome shotgun (WGS) entry which is preliminary data.</text>
</comment>
<feature type="binding site" evidence="4">
    <location>
        <begin position="10"/>
        <end position="12"/>
    </location>
    <ligand>
        <name>substrate</name>
    </ligand>
</feature>
<dbReference type="Proteomes" id="UP000294802">
    <property type="component" value="Unassembled WGS sequence"/>
</dbReference>
<dbReference type="RefSeq" id="WP_133443296.1">
    <property type="nucleotide sequence ID" value="NZ_SCWB01000004.1"/>
</dbReference>
<dbReference type="PROSITE" id="PS00101">
    <property type="entry name" value="HEXAPEP_TRANSFERASES"/>
    <property type="match status" value="1"/>
</dbReference>
<evidence type="ECO:0000259" key="5">
    <source>
        <dbReference type="Pfam" id="PF17836"/>
    </source>
</evidence>
<feature type="binding site" evidence="4">
    <location>
        <position position="67"/>
    </location>
    <ligand>
        <name>substrate</name>
    </ligand>
</feature>